<feature type="domain" description="DUF7745" evidence="2">
    <location>
        <begin position="160"/>
        <end position="283"/>
    </location>
</feature>
<dbReference type="InterPro" id="IPR056647">
    <property type="entry name" value="DUF7745"/>
</dbReference>
<organism evidence="3 4">
    <name type="scientific">Gossypium hirsutum</name>
    <name type="common">Upland cotton</name>
    <name type="synonym">Gossypium mexicanum</name>
    <dbReference type="NCBI Taxonomy" id="3635"/>
    <lineage>
        <taxon>Eukaryota</taxon>
        <taxon>Viridiplantae</taxon>
        <taxon>Streptophyta</taxon>
        <taxon>Embryophyta</taxon>
        <taxon>Tracheophyta</taxon>
        <taxon>Spermatophyta</taxon>
        <taxon>Magnoliopsida</taxon>
        <taxon>eudicotyledons</taxon>
        <taxon>Gunneridae</taxon>
        <taxon>Pentapetalae</taxon>
        <taxon>rosids</taxon>
        <taxon>malvids</taxon>
        <taxon>Malvales</taxon>
        <taxon>Malvaceae</taxon>
        <taxon>Malvoideae</taxon>
        <taxon>Gossypium</taxon>
    </lineage>
</organism>
<keyword evidence="3" id="KW-1185">Reference proteome</keyword>
<dbReference type="Pfam" id="PF24924">
    <property type="entry name" value="DUF7745"/>
    <property type="match status" value="2"/>
</dbReference>
<evidence type="ECO:0000313" key="4">
    <source>
        <dbReference type="RefSeq" id="XP_016730201.2"/>
    </source>
</evidence>
<dbReference type="PANTHER" id="PTHR48200:SF1">
    <property type="entry name" value="AMINOTRANSFERASE-LIKE PLANT MOBILE DOMAIN-CONTAINING PROTEIN"/>
    <property type="match status" value="1"/>
</dbReference>
<feature type="domain" description="DUF7745" evidence="2">
    <location>
        <begin position="2"/>
        <end position="132"/>
    </location>
</feature>
<accession>A0A1U8MTM5</accession>
<dbReference type="RefSeq" id="XP_016730201.2">
    <property type="nucleotide sequence ID" value="XM_016874712.2"/>
</dbReference>
<dbReference type="Proteomes" id="UP000818029">
    <property type="component" value="Chromosome D12"/>
</dbReference>
<dbReference type="PaxDb" id="3635-A0A1U8MTM5"/>
<sequence length="388" mass="45623">MIRFWDPAYQCFTFNQEDMTPTIEEYAALLRIDNVQLNKIYVKEPKPMTFKKKLLKLTGMTDTWAEKQIRKKNEASCVPWFSLRELVQNHPDVLKRVDLFALAVYGLVVFPKVLGHIEVAVVDFFEKLRQRVNPVERTPFHMFSKTFALLEAHLEKDWPRDVTKQHWVSVFQNLHAEDITWRALWIHPSVLLYKCGNQDWVPLLGLWGGVGYAPLLVQRQFASRQFVPVTDGLAQSEFAFMGEGYMKDVRDTANSWRQIYLMELALYADTITIDYDLWRQRRVKSQVIPPIDEACQNPFLEKIPSELEIARHEFEREKAKLLRDISSLQEENYQLKIDVEIEKSRIEKVQKEVKVTRKDLRDLHLENKKLRGTIRNSGLGKASAEWKE</sequence>
<dbReference type="AlphaFoldDB" id="A0A1U8MTM5"/>
<dbReference type="GeneID" id="107941167"/>
<reference evidence="4" key="2">
    <citation type="submission" date="2025-08" db="UniProtKB">
        <authorList>
            <consortium name="RefSeq"/>
        </authorList>
    </citation>
    <scope>IDENTIFICATION</scope>
</reference>
<gene>
    <name evidence="4" type="primary">LOC107941167</name>
</gene>
<reference evidence="3" key="1">
    <citation type="journal article" date="2020" name="Nat. Genet.">
        <title>Genomic diversifications of five Gossypium allopolyploid species and their impact on cotton improvement.</title>
        <authorList>
            <person name="Chen Z.J."/>
            <person name="Sreedasyam A."/>
            <person name="Ando A."/>
            <person name="Song Q."/>
            <person name="De Santiago L.M."/>
            <person name="Hulse-Kemp A.M."/>
            <person name="Ding M."/>
            <person name="Ye W."/>
            <person name="Kirkbride R.C."/>
            <person name="Jenkins J."/>
            <person name="Plott C."/>
            <person name="Lovell J."/>
            <person name="Lin Y.M."/>
            <person name="Vaughn R."/>
            <person name="Liu B."/>
            <person name="Simpson S."/>
            <person name="Scheffler B.E."/>
            <person name="Wen L."/>
            <person name="Saski C.A."/>
            <person name="Grover C.E."/>
            <person name="Hu G."/>
            <person name="Conover J.L."/>
            <person name="Carlson J.W."/>
            <person name="Shu S."/>
            <person name="Boston L.B."/>
            <person name="Williams M."/>
            <person name="Peterson D.G."/>
            <person name="McGee K."/>
            <person name="Jones D.C."/>
            <person name="Wendel J.F."/>
            <person name="Stelly D.M."/>
            <person name="Grimwood J."/>
            <person name="Schmutz J."/>
        </authorList>
    </citation>
    <scope>NUCLEOTIDE SEQUENCE [LARGE SCALE GENOMIC DNA]</scope>
    <source>
        <strain evidence="3">cv. TM-1</strain>
    </source>
</reference>
<evidence type="ECO:0000313" key="3">
    <source>
        <dbReference type="Proteomes" id="UP000818029"/>
    </source>
</evidence>
<protein>
    <recommendedName>
        <fullName evidence="2">DUF7745 domain-containing protein</fullName>
    </recommendedName>
</protein>
<keyword evidence="1" id="KW-0175">Coiled coil</keyword>
<feature type="coiled-coil region" evidence="1">
    <location>
        <begin position="311"/>
        <end position="366"/>
    </location>
</feature>
<name>A0A1U8MTM5_GOSHI</name>
<evidence type="ECO:0000256" key="1">
    <source>
        <dbReference type="SAM" id="Coils"/>
    </source>
</evidence>
<evidence type="ECO:0000259" key="2">
    <source>
        <dbReference type="Pfam" id="PF24924"/>
    </source>
</evidence>
<dbReference type="KEGG" id="ghi:107941167"/>
<dbReference type="PANTHER" id="PTHR48200">
    <property type="entry name" value="PROTEIN, PUTATIVE-RELATED"/>
    <property type="match status" value="1"/>
</dbReference>
<proteinExistence type="predicted"/>